<evidence type="ECO:0000313" key="1">
    <source>
        <dbReference type="EMBL" id="MFC3531546.1"/>
    </source>
</evidence>
<reference evidence="2" key="1">
    <citation type="journal article" date="2019" name="Int. J. Syst. Evol. Microbiol.">
        <title>The Global Catalogue of Microorganisms (GCM) 10K type strain sequencing project: providing services to taxonomists for standard genome sequencing and annotation.</title>
        <authorList>
            <consortium name="The Broad Institute Genomics Platform"/>
            <consortium name="The Broad Institute Genome Sequencing Center for Infectious Disease"/>
            <person name="Wu L."/>
            <person name="Ma J."/>
        </authorList>
    </citation>
    <scope>NUCLEOTIDE SEQUENCE [LARGE SCALE GENOMIC DNA]</scope>
    <source>
        <strain evidence="2">KCTC 42742</strain>
    </source>
</reference>
<dbReference type="Pfam" id="PF08883">
    <property type="entry name" value="DOPA_dioxygen"/>
    <property type="match status" value="1"/>
</dbReference>
<evidence type="ECO:0000313" key="2">
    <source>
        <dbReference type="Proteomes" id="UP001595741"/>
    </source>
</evidence>
<comment type="caution">
    <text evidence="1">The sequence shown here is derived from an EMBL/GenBank/DDBJ whole genome shotgun (WGS) entry which is preliminary data.</text>
</comment>
<dbReference type="SUPFAM" id="SSF143410">
    <property type="entry name" value="DOPA-like"/>
    <property type="match status" value="1"/>
</dbReference>
<gene>
    <name evidence="1" type="ORF">ACFOLG_05045</name>
</gene>
<name>A0ABV7RE21_9NEIS</name>
<keyword evidence="2" id="KW-1185">Reference proteome</keyword>
<dbReference type="InterPro" id="IPR014980">
    <property type="entry name" value="DOPA_dioxygen"/>
</dbReference>
<sequence length="111" mass="12208">MPLVYHAHVYFLPAQAAFAAELRATLAAQLPPGCWLGQLIHREVGPHTRPMFEINFADTLLPAVEALLEQQRGPLPVLLHPELADDLYGHTGAARWLGEALPLKLETLSRG</sequence>
<proteinExistence type="predicted"/>
<dbReference type="Gene3D" id="3.30.70.1240">
    <property type="entry name" value="DOPA-like domains"/>
    <property type="match status" value="1"/>
</dbReference>
<dbReference type="PANTHER" id="PTHR36423">
    <property type="entry name" value="AFR070WP"/>
    <property type="match status" value="1"/>
</dbReference>
<dbReference type="InterPro" id="IPR023389">
    <property type="entry name" value="DOPA-like_sf"/>
</dbReference>
<dbReference type="PANTHER" id="PTHR36423:SF2">
    <property type="entry name" value="AFR070WP"/>
    <property type="match status" value="1"/>
</dbReference>
<dbReference type="RefSeq" id="WP_386089107.1">
    <property type="nucleotide sequence ID" value="NZ_JBHRXN010000010.1"/>
</dbReference>
<organism evidence="1 2">
    <name type="scientific">Vogesella facilis</name>
    <dbReference type="NCBI Taxonomy" id="1655232"/>
    <lineage>
        <taxon>Bacteria</taxon>
        <taxon>Pseudomonadati</taxon>
        <taxon>Pseudomonadota</taxon>
        <taxon>Betaproteobacteria</taxon>
        <taxon>Neisseriales</taxon>
        <taxon>Chromobacteriaceae</taxon>
        <taxon>Vogesella</taxon>
    </lineage>
</organism>
<dbReference type="PIRSF" id="PIRSF028139">
    <property type="entry name" value="DOPA-diox_rel_Mll2280"/>
    <property type="match status" value="1"/>
</dbReference>
<accession>A0ABV7RE21</accession>
<dbReference type="EMBL" id="JBHRXN010000010">
    <property type="protein sequence ID" value="MFC3531546.1"/>
    <property type="molecule type" value="Genomic_DNA"/>
</dbReference>
<protein>
    <submittedName>
        <fullName evidence="1">DOPA 4,5-dioxygenase family protein</fullName>
    </submittedName>
</protein>
<dbReference type="Proteomes" id="UP001595741">
    <property type="component" value="Unassembled WGS sequence"/>
</dbReference>